<dbReference type="EMBL" id="JBBNAG010000011">
    <property type="protein sequence ID" value="KAK9095100.1"/>
    <property type="molecule type" value="Genomic_DNA"/>
</dbReference>
<name>A0AAP0HTF4_9MAGN</name>
<protein>
    <recommendedName>
        <fullName evidence="3">CNGC5-like protein</fullName>
    </recommendedName>
</protein>
<evidence type="ECO:0000313" key="1">
    <source>
        <dbReference type="EMBL" id="KAK9095100.1"/>
    </source>
</evidence>
<organism evidence="1 2">
    <name type="scientific">Stephania cephalantha</name>
    <dbReference type="NCBI Taxonomy" id="152367"/>
    <lineage>
        <taxon>Eukaryota</taxon>
        <taxon>Viridiplantae</taxon>
        <taxon>Streptophyta</taxon>
        <taxon>Embryophyta</taxon>
        <taxon>Tracheophyta</taxon>
        <taxon>Spermatophyta</taxon>
        <taxon>Magnoliopsida</taxon>
        <taxon>Ranunculales</taxon>
        <taxon>Menispermaceae</taxon>
        <taxon>Menispermoideae</taxon>
        <taxon>Cissampelideae</taxon>
        <taxon>Stephania</taxon>
    </lineage>
</organism>
<dbReference type="Proteomes" id="UP001419268">
    <property type="component" value="Unassembled WGS sequence"/>
</dbReference>
<comment type="caution">
    <text evidence="1">The sequence shown here is derived from an EMBL/GenBank/DDBJ whole genome shotgun (WGS) entry which is preliminary data.</text>
</comment>
<evidence type="ECO:0000313" key="2">
    <source>
        <dbReference type="Proteomes" id="UP001419268"/>
    </source>
</evidence>
<keyword evidence="2" id="KW-1185">Reference proteome</keyword>
<evidence type="ECO:0008006" key="3">
    <source>
        <dbReference type="Google" id="ProtNLM"/>
    </source>
</evidence>
<gene>
    <name evidence="1" type="ORF">Scep_026569</name>
</gene>
<sequence>MTELGTLLEPEKMYWRQRFKALWLREGDSNTRFFHAFTTYRKKLNNISFLFNDAGGRVDTPEGVQNITISCFGNSFNSSNVDSEAIIGAVQPNVNHDMSEFLTRPFTLEEFKKALFDMYSDKSPEPDGFNPTFYQKCWDVVGHDIFN</sequence>
<accession>A0AAP0HTF4</accession>
<reference evidence="1 2" key="1">
    <citation type="submission" date="2024-01" db="EMBL/GenBank/DDBJ databases">
        <title>Genome assemblies of Stephania.</title>
        <authorList>
            <person name="Yang L."/>
        </authorList>
    </citation>
    <scope>NUCLEOTIDE SEQUENCE [LARGE SCALE GENOMIC DNA]</scope>
    <source>
        <strain evidence="1">JXDWG</strain>
        <tissue evidence="1">Leaf</tissue>
    </source>
</reference>
<proteinExistence type="predicted"/>
<dbReference type="AlphaFoldDB" id="A0AAP0HTF4"/>